<dbReference type="Proteomes" id="UP000198984">
    <property type="component" value="Unassembled WGS sequence"/>
</dbReference>
<evidence type="ECO:0000256" key="2">
    <source>
        <dbReference type="ARBA" id="ARBA00023163"/>
    </source>
</evidence>
<proteinExistence type="predicted"/>
<dbReference type="RefSeq" id="WP_089910160.1">
    <property type="nucleotide sequence ID" value="NZ_FOBB01000002.1"/>
</dbReference>
<evidence type="ECO:0000313" key="4">
    <source>
        <dbReference type="EMBL" id="SEL57912.1"/>
    </source>
</evidence>
<dbReference type="InterPro" id="IPR009057">
    <property type="entry name" value="Homeodomain-like_sf"/>
</dbReference>
<protein>
    <submittedName>
        <fullName evidence="4">Transcriptional regulator, AraC family with amidase-like domain</fullName>
    </submittedName>
</protein>
<dbReference type="InterPro" id="IPR018060">
    <property type="entry name" value="HTH_AraC"/>
</dbReference>
<dbReference type="Pfam" id="PF01965">
    <property type="entry name" value="DJ-1_PfpI"/>
    <property type="match status" value="1"/>
</dbReference>
<reference evidence="4 5" key="1">
    <citation type="submission" date="2016-10" db="EMBL/GenBank/DDBJ databases">
        <authorList>
            <person name="de Groot N.N."/>
        </authorList>
    </citation>
    <scope>NUCLEOTIDE SEQUENCE [LARGE SCALE GENOMIC DNA]</scope>
    <source>
        <strain evidence="4 5">DSM 21039</strain>
    </source>
</reference>
<dbReference type="PROSITE" id="PS01124">
    <property type="entry name" value="HTH_ARAC_FAMILY_2"/>
    <property type="match status" value="1"/>
</dbReference>
<dbReference type="Gene3D" id="3.40.50.880">
    <property type="match status" value="1"/>
</dbReference>
<dbReference type="GO" id="GO:0003700">
    <property type="term" value="F:DNA-binding transcription factor activity"/>
    <property type="evidence" value="ECO:0007669"/>
    <property type="project" value="InterPro"/>
</dbReference>
<evidence type="ECO:0000259" key="3">
    <source>
        <dbReference type="PROSITE" id="PS01124"/>
    </source>
</evidence>
<sequence>MKKVCFLLPEGLVKPSSLFGAIEVFEKANEFLVEKGRSRFYELTLIGSGISQSLLNAQFVVQPDRHNLKTLQPDIIIIPGLYEQDRYALEKNQTLINWMVQRYAQGTELASMCTGAFLLAATGLLKNEECSTHWRASRSFAAMFPDVHLRTDKIITELNGIYTAGGAQSSLNLILYLVEKYNGRAAALYCAKILQIDIERNSQSPFIFFEGYKKHEDDVIRRSQVYIEKNIDERITVEFLASQSAMSRRSFIRRFKKATQHVPIEYIQKVKMESAKRELEQNRKNVNEVMYAVGYTDRKAFRNMFKKVTGLSPVDYRAKYSQLSTSNA</sequence>
<dbReference type="Pfam" id="PF12833">
    <property type="entry name" value="HTH_18"/>
    <property type="match status" value="1"/>
</dbReference>
<name>A0A1H7RCP9_9BACT</name>
<dbReference type="AlphaFoldDB" id="A0A1H7RCP9"/>
<evidence type="ECO:0000256" key="1">
    <source>
        <dbReference type="ARBA" id="ARBA00023015"/>
    </source>
</evidence>
<evidence type="ECO:0000313" key="5">
    <source>
        <dbReference type="Proteomes" id="UP000198984"/>
    </source>
</evidence>
<dbReference type="CDD" id="cd03138">
    <property type="entry name" value="GATase1_AraC_2"/>
    <property type="match status" value="1"/>
</dbReference>
<accession>A0A1H7RCP9</accession>
<dbReference type="Gene3D" id="1.10.10.60">
    <property type="entry name" value="Homeodomain-like"/>
    <property type="match status" value="2"/>
</dbReference>
<dbReference type="GO" id="GO:0043565">
    <property type="term" value="F:sequence-specific DNA binding"/>
    <property type="evidence" value="ECO:0007669"/>
    <property type="project" value="InterPro"/>
</dbReference>
<dbReference type="InterPro" id="IPR029062">
    <property type="entry name" value="Class_I_gatase-like"/>
</dbReference>
<dbReference type="SMART" id="SM00342">
    <property type="entry name" value="HTH_ARAC"/>
    <property type="match status" value="1"/>
</dbReference>
<dbReference type="PANTHER" id="PTHR43130:SF11">
    <property type="entry name" value="TRANSCRIPTIONAL REGULATORY PROTEIN"/>
    <property type="match status" value="1"/>
</dbReference>
<dbReference type="InterPro" id="IPR052158">
    <property type="entry name" value="INH-QAR"/>
</dbReference>
<dbReference type="PANTHER" id="PTHR43130">
    <property type="entry name" value="ARAC-FAMILY TRANSCRIPTIONAL REGULATOR"/>
    <property type="match status" value="1"/>
</dbReference>
<keyword evidence="2" id="KW-0804">Transcription</keyword>
<dbReference type="SUPFAM" id="SSF52317">
    <property type="entry name" value="Class I glutamine amidotransferase-like"/>
    <property type="match status" value="1"/>
</dbReference>
<dbReference type="SUPFAM" id="SSF46689">
    <property type="entry name" value="Homeodomain-like"/>
    <property type="match status" value="2"/>
</dbReference>
<organism evidence="4 5">
    <name type="scientific">Chitinophaga rupis</name>
    <dbReference type="NCBI Taxonomy" id="573321"/>
    <lineage>
        <taxon>Bacteria</taxon>
        <taxon>Pseudomonadati</taxon>
        <taxon>Bacteroidota</taxon>
        <taxon>Chitinophagia</taxon>
        <taxon>Chitinophagales</taxon>
        <taxon>Chitinophagaceae</taxon>
        <taxon>Chitinophaga</taxon>
    </lineage>
</organism>
<keyword evidence="5" id="KW-1185">Reference proteome</keyword>
<gene>
    <name evidence="4" type="ORF">SAMN04488505_102595</name>
</gene>
<feature type="domain" description="HTH araC/xylS-type" evidence="3">
    <location>
        <begin position="221"/>
        <end position="319"/>
    </location>
</feature>
<dbReference type="EMBL" id="FOBB01000002">
    <property type="protein sequence ID" value="SEL57912.1"/>
    <property type="molecule type" value="Genomic_DNA"/>
</dbReference>
<dbReference type="InterPro" id="IPR002818">
    <property type="entry name" value="DJ-1/PfpI"/>
</dbReference>
<dbReference type="OrthoDB" id="2585681at2"/>
<keyword evidence="1" id="KW-0805">Transcription regulation</keyword>
<dbReference type="STRING" id="573321.SAMN04488505_102595"/>